<dbReference type="STRING" id="546271.Selsp_2291"/>
<dbReference type="OrthoDB" id="9808773at2"/>
<feature type="binding site" evidence="6">
    <location>
        <position position="82"/>
    </location>
    <ligand>
        <name>S-adenosyl-L-methionine</name>
        <dbReference type="ChEBI" id="CHEBI:59789"/>
    </ligand>
</feature>
<keyword evidence="10" id="KW-1185">Reference proteome</keyword>
<dbReference type="Proteomes" id="UP000011124">
    <property type="component" value="Chromosome"/>
</dbReference>
<evidence type="ECO:0000256" key="5">
    <source>
        <dbReference type="ARBA" id="ARBA00022691"/>
    </source>
</evidence>
<comment type="caution">
    <text evidence="6">Lacks conserved residue(s) required for the propagation of feature annotation.</text>
</comment>
<keyword evidence="4 6" id="KW-0808">Transferase</keyword>
<reference evidence="7 10" key="2">
    <citation type="submission" date="2011-04" db="EMBL/GenBank/DDBJ databases">
        <title>The complete genome of Selenomonas sputigena DSM 20758.</title>
        <authorList>
            <consortium name="US DOE Joint Genome Institute (JGI-PGF)"/>
            <person name="Lucas S."/>
            <person name="Copeland A."/>
            <person name="Lapidus A."/>
            <person name="Bruce D."/>
            <person name="Goodwin L."/>
            <person name="Pitluck S."/>
            <person name="Peters L."/>
            <person name="Kyrpides N."/>
            <person name="Mavromatis K."/>
            <person name="Ivanova N."/>
            <person name="Ovchinnikova G."/>
            <person name="Teshima H."/>
            <person name="Detter J.C."/>
            <person name="Tapia R."/>
            <person name="Han C."/>
            <person name="Land M."/>
            <person name="Hauser L."/>
            <person name="Markowitz V."/>
            <person name="Cheng J.-F."/>
            <person name="Hugenholtz P."/>
            <person name="Woyke T."/>
            <person name="Wu D."/>
            <person name="Gronow S."/>
            <person name="Wellnitz S."/>
            <person name="Schneider S."/>
            <person name="Klenk H.-P."/>
            <person name="Eisen J.A."/>
        </authorList>
    </citation>
    <scope>NUCLEOTIDE SEQUENCE [LARGE SCALE GENOMIC DNA]</scope>
    <source>
        <strain evidence="7">ATCC 35185</strain>
        <strain evidence="10">ATCC 35185 / DSM 20758 / VPI D19B-28</strain>
    </source>
</reference>
<dbReference type="GO" id="GO:0005829">
    <property type="term" value="C:cytosol"/>
    <property type="evidence" value="ECO:0007669"/>
    <property type="project" value="TreeGrafter"/>
</dbReference>
<feature type="binding site" evidence="6">
    <location>
        <position position="147"/>
    </location>
    <ligand>
        <name>S-adenosyl-L-methionine</name>
        <dbReference type="ChEBI" id="CHEBI:59789"/>
    </ligand>
</feature>
<keyword evidence="5 6" id="KW-0949">S-adenosyl-L-methionine</keyword>
<name>C9LV29_SELS3</name>
<dbReference type="EC" id="2.1.1.-" evidence="6"/>
<evidence type="ECO:0000256" key="3">
    <source>
        <dbReference type="ARBA" id="ARBA00022603"/>
    </source>
</evidence>
<dbReference type="AlphaFoldDB" id="C9LV29"/>
<dbReference type="EMBL" id="ACKP02000023">
    <property type="protein sequence ID" value="EEX77263.1"/>
    <property type="molecule type" value="Genomic_DNA"/>
</dbReference>
<evidence type="ECO:0000256" key="2">
    <source>
        <dbReference type="ARBA" id="ARBA00022552"/>
    </source>
</evidence>
<dbReference type="PANTHER" id="PTHR31760">
    <property type="entry name" value="S-ADENOSYL-L-METHIONINE-DEPENDENT METHYLTRANSFERASES SUPERFAMILY PROTEIN"/>
    <property type="match status" value="1"/>
</dbReference>
<keyword evidence="1 6" id="KW-0963">Cytoplasm</keyword>
<reference evidence="8 9" key="1">
    <citation type="submission" date="2009-09" db="EMBL/GenBank/DDBJ databases">
        <authorList>
            <person name="Weinstock G."/>
            <person name="Sodergren E."/>
            <person name="Clifton S."/>
            <person name="Fulton L."/>
            <person name="Fulton B."/>
            <person name="Courtney L."/>
            <person name="Fronick C."/>
            <person name="Harrison M."/>
            <person name="Strong C."/>
            <person name="Farmer C."/>
            <person name="Delahaunty K."/>
            <person name="Markovic C."/>
            <person name="Hall O."/>
            <person name="Minx P."/>
            <person name="Tomlinson C."/>
            <person name="Mitreva M."/>
            <person name="Nelson J."/>
            <person name="Hou S."/>
            <person name="Wollam A."/>
            <person name="Pepin K.H."/>
            <person name="Johnson M."/>
            <person name="Bhonagiri V."/>
            <person name="Nash W.E."/>
            <person name="Warren W."/>
            <person name="Chinwalla A."/>
            <person name="Mardis E.R."/>
            <person name="Wilson R.K."/>
        </authorList>
    </citation>
    <scope>NUCLEOTIDE SEQUENCE [LARGE SCALE GENOMIC DNA]</scope>
    <source>
        <strain evidence="8">ATCC 35185</strain>
        <strain evidence="9">ATCC 35185 / DSM 20758 / VPI D19B-28</strain>
    </source>
</reference>
<dbReference type="Proteomes" id="UP000003505">
    <property type="component" value="Unassembled WGS sequence"/>
</dbReference>
<dbReference type="InterPro" id="IPR029063">
    <property type="entry name" value="SAM-dependent_MTases_sf"/>
</dbReference>
<dbReference type="Pfam" id="PF02527">
    <property type="entry name" value="GidB"/>
    <property type="match status" value="1"/>
</dbReference>
<comment type="similarity">
    <text evidence="6">Belongs to the methyltransferase superfamily. RNA methyltransferase RsmG family.</text>
</comment>
<dbReference type="InterPro" id="IPR003682">
    <property type="entry name" value="rRNA_ssu_MeTfrase_G"/>
</dbReference>
<comment type="subcellular location">
    <subcellularLocation>
        <location evidence="6">Cytoplasm</location>
    </subcellularLocation>
</comment>
<dbReference type="PIRSF" id="PIRSF003078">
    <property type="entry name" value="GidB"/>
    <property type="match status" value="1"/>
</dbReference>
<dbReference type="RefSeq" id="WP_006192620.1">
    <property type="nucleotide sequence ID" value="NC_015437.1"/>
</dbReference>
<proteinExistence type="inferred from homology"/>
<evidence type="ECO:0000256" key="6">
    <source>
        <dbReference type="HAMAP-Rule" id="MF_00074"/>
    </source>
</evidence>
<comment type="function">
    <text evidence="6">Specifically methylates the N7 position of a guanine in 16S rRNA.</text>
</comment>
<protein>
    <recommendedName>
        <fullName evidence="6">Ribosomal RNA small subunit methyltransferase G</fullName>
        <ecNumber evidence="6">2.1.1.-</ecNumber>
    </recommendedName>
    <alternativeName>
        <fullName evidence="6">16S rRNA 7-methylguanosine methyltransferase</fullName>
        <shortName evidence="6">16S rRNA m7G methyltransferase</shortName>
    </alternativeName>
</protein>
<feature type="binding site" evidence="6">
    <location>
        <begin position="128"/>
        <end position="129"/>
    </location>
    <ligand>
        <name>S-adenosyl-L-methionine</name>
        <dbReference type="ChEBI" id="CHEBI:59789"/>
    </ligand>
</feature>
<dbReference type="eggNOG" id="COG0357">
    <property type="taxonomic scope" value="Bacteria"/>
</dbReference>
<evidence type="ECO:0000256" key="1">
    <source>
        <dbReference type="ARBA" id="ARBA00022490"/>
    </source>
</evidence>
<evidence type="ECO:0000313" key="7">
    <source>
        <dbReference type="EMBL" id="AEC01235.1"/>
    </source>
</evidence>
<dbReference type="SUPFAM" id="SSF53335">
    <property type="entry name" value="S-adenosyl-L-methionine-dependent methyltransferases"/>
    <property type="match status" value="1"/>
</dbReference>
<keyword evidence="2 6" id="KW-0698">rRNA processing</keyword>
<evidence type="ECO:0000256" key="4">
    <source>
        <dbReference type="ARBA" id="ARBA00022679"/>
    </source>
</evidence>
<accession>C9LV29</accession>
<organism evidence="8 9">
    <name type="scientific">Selenomonas sputigena (strain ATCC 35185 / DSM 20758 / CCUG 44933 / VPI D19B-28)</name>
    <dbReference type="NCBI Taxonomy" id="546271"/>
    <lineage>
        <taxon>Bacteria</taxon>
        <taxon>Bacillati</taxon>
        <taxon>Bacillota</taxon>
        <taxon>Negativicutes</taxon>
        <taxon>Selenomonadales</taxon>
        <taxon>Selenomonadaceae</taxon>
        <taxon>Selenomonas</taxon>
    </lineage>
</organism>
<dbReference type="NCBIfam" id="TIGR00138">
    <property type="entry name" value="rsmG_gidB"/>
    <property type="match status" value="1"/>
</dbReference>
<evidence type="ECO:0000313" key="9">
    <source>
        <dbReference type="Proteomes" id="UP000003505"/>
    </source>
</evidence>
<dbReference type="FunFam" id="3.40.50.150:FF:000041">
    <property type="entry name" value="Ribosomal RNA small subunit methyltransferase G"/>
    <property type="match status" value="1"/>
</dbReference>
<feature type="binding site" evidence="6">
    <location>
        <position position="77"/>
    </location>
    <ligand>
        <name>S-adenosyl-L-methionine</name>
        <dbReference type="ChEBI" id="CHEBI:59789"/>
    </ligand>
</feature>
<keyword evidence="3 6" id="KW-0489">Methyltransferase</keyword>
<evidence type="ECO:0000313" key="8">
    <source>
        <dbReference type="EMBL" id="EEX77263.1"/>
    </source>
</evidence>
<evidence type="ECO:0000313" key="10">
    <source>
        <dbReference type="Proteomes" id="UP000011124"/>
    </source>
</evidence>
<dbReference type="KEGG" id="ssg:Selsp_2291"/>
<sequence>MFEQELERASALYGLPLDAKQIEKFGIYYRLIIEWNAKMNLTAITEPREVAVKHIVDSLTALRGIEERDSLRLIDVGTGAGFPGIPLKIVRPDLKLTLLDSLKKRVHFLETVVEALGLEGAECLHGRAEEAARQSALRERFDIAASRAVARLPVLAEYLLPFVRIGGTAIALKGLHSEEEAKEAERAVKILGGRAIESIPVALPGLSDKRAVLVIKKERTTPKAYPRKAGKPAKEPLL</sequence>
<gene>
    <name evidence="8" type="primary">gidB</name>
    <name evidence="6" type="synonym">rsmG</name>
    <name evidence="7" type="ordered locus">Selsp_2291</name>
    <name evidence="8" type="ORF">SELSPUOL_01319</name>
</gene>
<dbReference type="HAMAP" id="MF_00074">
    <property type="entry name" value="16SrRNA_methyltr_G"/>
    <property type="match status" value="1"/>
</dbReference>
<dbReference type="HOGENOM" id="CLU_065341_0_0_9"/>
<dbReference type="EMBL" id="CP002637">
    <property type="protein sequence ID" value="AEC01235.1"/>
    <property type="molecule type" value="Genomic_DNA"/>
</dbReference>
<dbReference type="PANTHER" id="PTHR31760:SF0">
    <property type="entry name" value="S-ADENOSYL-L-METHIONINE-DEPENDENT METHYLTRANSFERASES SUPERFAMILY PROTEIN"/>
    <property type="match status" value="1"/>
</dbReference>
<dbReference type="GO" id="GO:0070043">
    <property type="term" value="F:rRNA (guanine-N7-)-methyltransferase activity"/>
    <property type="evidence" value="ECO:0007669"/>
    <property type="project" value="UniProtKB-UniRule"/>
</dbReference>
<dbReference type="Gene3D" id="3.40.50.150">
    <property type="entry name" value="Vaccinia Virus protein VP39"/>
    <property type="match status" value="1"/>
</dbReference>